<gene>
    <name evidence="2" type="ORF">Agub_g14995</name>
</gene>
<name>A0AAD3E2V6_9CHLO</name>
<dbReference type="Proteomes" id="UP001054857">
    <property type="component" value="Unassembled WGS sequence"/>
</dbReference>
<dbReference type="GO" id="GO:0005737">
    <property type="term" value="C:cytoplasm"/>
    <property type="evidence" value="ECO:0007669"/>
    <property type="project" value="TreeGrafter"/>
</dbReference>
<evidence type="ECO:0000313" key="3">
    <source>
        <dbReference type="Proteomes" id="UP001054857"/>
    </source>
</evidence>
<feature type="non-terminal residue" evidence="2">
    <location>
        <position position="1"/>
    </location>
</feature>
<keyword evidence="3" id="KW-1185">Reference proteome</keyword>
<reference evidence="2 3" key="1">
    <citation type="journal article" date="2021" name="Sci. Rep.">
        <title>Genome sequencing of the multicellular alga Astrephomene provides insights into convergent evolution of germ-soma differentiation.</title>
        <authorList>
            <person name="Yamashita S."/>
            <person name="Yamamoto K."/>
            <person name="Matsuzaki R."/>
            <person name="Suzuki S."/>
            <person name="Yamaguchi H."/>
            <person name="Hirooka S."/>
            <person name="Minakuchi Y."/>
            <person name="Miyagishima S."/>
            <person name="Kawachi M."/>
            <person name="Toyoda A."/>
            <person name="Nozaki H."/>
        </authorList>
    </citation>
    <scope>NUCLEOTIDE SEQUENCE [LARGE SCALE GENOMIC DNA]</scope>
    <source>
        <strain evidence="2 3">NIES-4017</strain>
    </source>
</reference>
<feature type="region of interest" description="Disordered" evidence="1">
    <location>
        <begin position="58"/>
        <end position="84"/>
    </location>
</feature>
<dbReference type="EMBL" id="BMAR01000064">
    <property type="protein sequence ID" value="GFR52423.1"/>
    <property type="molecule type" value="Genomic_DNA"/>
</dbReference>
<dbReference type="Gene3D" id="3.40.50.300">
    <property type="entry name" value="P-loop containing nucleotide triphosphate hydrolases"/>
    <property type="match status" value="1"/>
</dbReference>
<protein>
    <submittedName>
        <fullName evidence="2">Uncharacterized protein</fullName>
    </submittedName>
</protein>
<dbReference type="PANTHER" id="PTHR14074">
    <property type="entry name" value="HELICASE WITH DEATH DOMAIN-RELATED"/>
    <property type="match status" value="1"/>
</dbReference>
<feature type="compositionally biased region" description="Basic residues" evidence="1">
    <location>
        <begin position="58"/>
        <end position="71"/>
    </location>
</feature>
<dbReference type="InterPro" id="IPR051363">
    <property type="entry name" value="RLR_Helicase"/>
</dbReference>
<feature type="non-terminal residue" evidence="2">
    <location>
        <position position="106"/>
    </location>
</feature>
<proteinExistence type="predicted"/>
<dbReference type="InterPro" id="IPR027417">
    <property type="entry name" value="P-loop_NTPase"/>
</dbReference>
<comment type="caution">
    <text evidence="2">The sequence shown here is derived from an EMBL/GenBank/DDBJ whole genome shotgun (WGS) entry which is preliminary data.</text>
</comment>
<dbReference type="SUPFAM" id="SSF52540">
    <property type="entry name" value="P-loop containing nucleoside triphosphate hydrolases"/>
    <property type="match status" value="1"/>
</dbReference>
<evidence type="ECO:0000313" key="2">
    <source>
        <dbReference type="EMBL" id="GFR52423.1"/>
    </source>
</evidence>
<dbReference type="PANTHER" id="PTHR14074:SF16">
    <property type="entry name" value="ANTIVIRAL INNATE IMMUNE RESPONSE RECEPTOR RIG-I"/>
    <property type="match status" value="1"/>
</dbReference>
<accession>A0AAD3E2V6</accession>
<evidence type="ECO:0000256" key="1">
    <source>
        <dbReference type="SAM" id="MobiDB-lite"/>
    </source>
</evidence>
<organism evidence="2 3">
    <name type="scientific">Astrephomene gubernaculifera</name>
    <dbReference type="NCBI Taxonomy" id="47775"/>
    <lineage>
        <taxon>Eukaryota</taxon>
        <taxon>Viridiplantae</taxon>
        <taxon>Chlorophyta</taxon>
        <taxon>core chlorophytes</taxon>
        <taxon>Chlorophyceae</taxon>
        <taxon>CS clade</taxon>
        <taxon>Chlamydomonadales</taxon>
        <taxon>Astrephomenaceae</taxon>
        <taxon>Astrephomene</taxon>
    </lineage>
</organism>
<sequence>KFWALVTYLQQFRDRETLHGIIFVTTRRAVLHLADMMRRTQQLAFLEVLEAWGCSAAAHRRDRPAPGRRRRDRQDKGMKGNEQTEVIGHFAAKGRKVLVATSAPEE</sequence>
<dbReference type="AlphaFoldDB" id="A0AAD3E2V6"/>